<dbReference type="SUPFAM" id="SSF56281">
    <property type="entry name" value="Metallo-hydrolase/oxidoreductase"/>
    <property type="match status" value="1"/>
</dbReference>
<dbReference type="GO" id="GO:0008270">
    <property type="term" value="F:zinc ion binding"/>
    <property type="evidence" value="ECO:0007669"/>
    <property type="project" value="InterPro"/>
</dbReference>
<feature type="domain" description="Metallo-beta-lactamase" evidence="3">
    <location>
        <begin position="137"/>
        <end position="391"/>
    </location>
</feature>
<feature type="compositionally biased region" description="Polar residues" evidence="2">
    <location>
        <begin position="21"/>
        <end position="31"/>
    </location>
</feature>
<dbReference type="PIRSF" id="PIRSF038896">
    <property type="entry name" value="NAPE-PLD"/>
    <property type="match status" value="1"/>
</dbReference>
<dbReference type="EMBL" id="FJOG01000005">
    <property type="protein sequence ID" value="CZR54652.1"/>
    <property type="molecule type" value="Genomic_DNA"/>
</dbReference>
<feature type="binding site" evidence="1">
    <location>
        <position position="182"/>
    </location>
    <ligand>
        <name>an N-acyl-1,2-diacyl-sn-glycero-3-phosphoethanolamine</name>
        <dbReference type="ChEBI" id="CHEBI:62537"/>
    </ligand>
</feature>
<dbReference type="PANTHER" id="PTHR15032:SF27">
    <property type="entry name" value="N-ACYL-PHOSPHATIDYLETHANOLAMINE-HYDROLYZING PHOSPHOLIPASE D"/>
    <property type="match status" value="1"/>
</dbReference>
<dbReference type="InterPro" id="IPR024884">
    <property type="entry name" value="NAPE-PLD"/>
</dbReference>
<dbReference type="OrthoDB" id="332863at2759"/>
<feature type="binding site" evidence="1">
    <location>
        <position position="368"/>
    </location>
    <ligand>
        <name>an N-acyl-1,2-diacyl-sn-glycero-3-phosphoethanolamine</name>
        <dbReference type="ChEBI" id="CHEBI:62537"/>
    </ligand>
</feature>
<accession>A0A1L7WPI1</accession>
<dbReference type="InterPro" id="IPR036866">
    <property type="entry name" value="RibonucZ/Hydroxyglut_hydro"/>
</dbReference>
<dbReference type="GO" id="GO:0005737">
    <property type="term" value="C:cytoplasm"/>
    <property type="evidence" value="ECO:0007669"/>
    <property type="project" value="TreeGrafter"/>
</dbReference>
<dbReference type="Gene3D" id="3.60.15.10">
    <property type="entry name" value="Ribonuclease Z/Hydroxyacylglutathione hydrolase-like"/>
    <property type="match status" value="1"/>
</dbReference>
<feature type="region of interest" description="Disordered" evidence="2">
    <location>
        <begin position="1"/>
        <end position="31"/>
    </location>
</feature>
<evidence type="ECO:0000259" key="3">
    <source>
        <dbReference type="Pfam" id="PF12706"/>
    </source>
</evidence>
<name>A0A1L7WPI1_9HELO</name>
<evidence type="ECO:0000313" key="4">
    <source>
        <dbReference type="EMBL" id="CZR54652.1"/>
    </source>
</evidence>
<dbReference type="PANTHER" id="PTHR15032">
    <property type="entry name" value="N-ACYL-PHOSPHATIDYLETHANOLAMINE-HYDROLYZING PHOSPHOLIPASE D"/>
    <property type="match status" value="1"/>
</dbReference>
<reference evidence="4 5" key="1">
    <citation type="submission" date="2016-03" db="EMBL/GenBank/DDBJ databases">
        <authorList>
            <person name="Ploux O."/>
        </authorList>
    </citation>
    <scope>NUCLEOTIDE SEQUENCE [LARGE SCALE GENOMIC DNA]</scope>
    <source>
        <strain evidence="4 5">UAMH 11012</strain>
    </source>
</reference>
<dbReference type="STRING" id="576137.A0A1L7WPI1"/>
<organism evidence="4 5">
    <name type="scientific">Phialocephala subalpina</name>
    <dbReference type="NCBI Taxonomy" id="576137"/>
    <lineage>
        <taxon>Eukaryota</taxon>
        <taxon>Fungi</taxon>
        <taxon>Dikarya</taxon>
        <taxon>Ascomycota</taxon>
        <taxon>Pezizomycotina</taxon>
        <taxon>Leotiomycetes</taxon>
        <taxon>Helotiales</taxon>
        <taxon>Mollisiaceae</taxon>
        <taxon>Phialocephala</taxon>
        <taxon>Phialocephala fortinii species complex</taxon>
    </lineage>
</organism>
<evidence type="ECO:0000256" key="1">
    <source>
        <dbReference type="PIRSR" id="PIRSR038896-50"/>
    </source>
</evidence>
<proteinExistence type="predicted"/>
<dbReference type="AlphaFoldDB" id="A0A1L7WPI1"/>
<evidence type="ECO:0000256" key="2">
    <source>
        <dbReference type="SAM" id="MobiDB-lite"/>
    </source>
</evidence>
<keyword evidence="5" id="KW-1185">Reference proteome</keyword>
<dbReference type="GO" id="GO:0070292">
    <property type="term" value="P:N-acylphosphatidylethanolamine metabolic process"/>
    <property type="evidence" value="ECO:0007669"/>
    <property type="project" value="TreeGrafter"/>
</dbReference>
<evidence type="ECO:0000313" key="5">
    <source>
        <dbReference type="Proteomes" id="UP000184330"/>
    </source>
</evidence>
<dbReference type="GO" id="GO:0070290">
    <property type="term" value="F:N-acylphosphatidylethanolamine-specific phospholipase D activity"/>
    <property type="evidence" value="ECO:0007669"/>
    <property type="project" value="InterPro"/>
</dbReference>
<dbReference type="InterPro" id="IPR001279">
    <property type="entry name" value="Metallo-B-lactamas"/>
</dbReference>
<dbReference type="Pfam" id="PF12706">
    <property type="entry name" value="Lactamase_B_2"/>
    <property type="match status" value="1"/>
</dbReference>
<feature type="compositionally biased region" description="Low complexity" evidence="2">
    <location>
        <begin position="1"/>
        <end position="12"/>
    </location>
</feature>
<gene>
    <name evidence="4" type="ORF">PAC_04536</name>
</gene>
<protein>
    <recommendedName>
        <fullName evidence="3">Metallo-beta-lactamase domain-containing protein</fullName>
    </recommendedName>
</protein>
<sequence length="447" mass="49600">MASRAPSSSSSAKELRPAHHANNSGTLFRNPWSSADKPTWSELLTISNPLSWYNNHDLHKHERARDIKVVKPDWGASDLKARGLKKEKCIVGTWLGHAGVMVELPLEGIQEISLKKASSRTSTGSSYPESRARHSLWVLFDPIFSTRAGPTQYTGPSRMKPSPCQVSDLPDCHAVVISHNHYDHLDLLTLKSILLRFPKCKYFAPLGNKTWLSSTGVPKDSIHEMDWWSDLELSPRDFGFEVNESADDSTVLRFTCVPAQHNSGRGTMDQGSTLWSGWVIDQFLHPKIQESDKLMVKRTRKGGVYHAGDTGIRRTAKSEDVCPIFEEIGKRLGPFDLSFIPIWRGGTLSFISYVGLRLSHQEIPSAFHASPADAIGIHEAVKSRNTVGVHFGTFIGSENESYEATIEFDEAREKQGVETLEKSSHCKNGRAGLLDIGGSIAVETEAR</sequence>
<dbReference type="GO" id="GO:0070291">
    <property type="term" value="P:N-acylethanolamine metabolic process"/>
    <property type="evidence" value="ECO:0007669"/>
    <property type="project" value="TreeGrafter"/>
</dbReference>
<dbReference type="Proteomes" id="UP000184330">
    <property type="component" value="Unassembled WGS sequence"/>
</dbReference>